<dbReference type="Proteomes" id="UP000718593">
    <property type="component" value="Unassembled WGS sequence"/>
</dbReference>
<protein>
    <submittedName>
        <fullName evidence="1">Nucleotidyl transferase AbiEii/AbiGii toxin family protein</fullName>
    </submittedName>
</protein>
<reference evidence="1" key="1">
    <citation type="submission" date="2020-04" db="EMBL/GenBank/DDBJ databases">
        <title>Deep metagenomics examines the oral microbiome during advanced dental caries in children, revealing novel taxa and co-occurrences with host molecules.</title>
        <authorList>
            <person name="Baker J.L."/>
            <person name="Morton J.T."/>
            <person name="Dinis M."/>
            <person name="Alvarez R."/>
            <person name="Tran N.C."/>
            <person name="Knight R."/>
            <person name="Edlund A."/>
        </authorList>
    </citation>
    <scope>NUCLEOTIDE SEQUENCE</scope>
    <source>
        <strain evidence="1">JCVI_32_bin.24</strain>
    </source>
</reference>
<dbReference type="GO" id="GO:0016740">
    <property type="term" value="F:transferase activity"/>
    <property type="evidence" value="ECO:0007669"/>
    <property type="project" value="UniProtKB-KW"/>
</dbReference>
<dbReference type="Pfam" id="PF08843">
    <property type="entry name" value="AbiEii"/>
    <property type="match status" value="1"/>
</dbReference>
<evidence type="ECO:0000313" key="2">
    <source>
        <dbReference type="Proteomes" id="UP000718593"/>
    </source>
</evidence>
<dbReference type="InterPro" id="IPR014942">
    <property type="entry name" value="AbiEii"/>
</dbReference>
<organism evidence="1 2">
    <name type="scientific">Dechloromonas agitata</name>
    <dbReference type="NCBI Taxonomy" id="73030"/>
    <lineage>
        <taxon>Bacteria</taxon>
        <taxon>Pseudomonadati</taxon>
        <taxon>Pseudomonadota</taxon>
        <taxon>Betaproteobacteria</taxon>
        <taxon>Rhodocyclales</taxon>
        <taxon>Azonexaceae</taxon>
        <taxon>Dechloromonas</taxon>
    </lineage>
</organism>
<dbReference type="AlphaFoldDB" id="A0A930BQU7"/>
<proteinExistence type="predicted"/>
<accession>A0A930BQU7</accession>
<name>A0A930BQU7_9RHOO</name>
<evidence type="ECO:0000313" key="1">
    <source>
        <dbReference type="EMBL" id="MBF1164528.1"/>
    </source>
</evidence>
<gene>
    <name evidence="1" type="ORF">HXL68_05765</name>
</gene>
<dbReference type="Gene3D" id="3.10.450.620">
    <property type="entry name" value="JHP933, nucleotidyltransferase-like core domain"/>
    <property type="match status" value="1"/>
</dbReference>
<keyword evidence="1" id="KW-0808">Transferase</keyword>
<sequence length="285" mass="32271">MIQQSHLTAWQSHAPWPRRSQIEQDLRLSRGVAAIFADPLLGEYLAMRGGTVLHKAHLAPAARYSEDIDLVLVKTMDADTLDRHLRRVLAPVLGQPADSLIADAWLSIRNVLRPSRILRTAYRFVPLGLRREETIKVEVNLNESASLYPLVGVELDTLDDDGDVVRATARSYDINEMLGTKTRALMQREQGRDLFDLFHAWQLSEAGATPYAVDGAKAMEAFAWYLEKEGAHMDADEANTQLAERLRKRAFRRDMDTLLRPSLPRFDVDAAAAVVREAYFKHLKR</sequence>
<dbReference type="EMBL" id="JABZMI010000080">
    <property type="protein sequence ID" value="MBF1164528.1"/>
    <property type="molecule type" value="Genomic_DNA"/>
</dbReference>
<comment type="caution">
    <text evidence="1">The sequence shown here is derived from an EMBL/GenBank/DDBJ whole genome shotgun (WGS) entry which is preliminary data.</text>
</comment>